<dbReference type="Proteomes" id="UP001596050">
    <property type="component" value="Unassembled WGS sequence"/>
</dbReference>
<dbReference type="Pfam" id="PF06475">
    <property type="entry name" value="Glycolipid_bind"/>
    <property type="match status" value="1"/>
</dbReference>
<comment type="caution">
    <text evidence="1">The sequence shown here is derived from an EMBL/GenBank/DDBJ whole genome shotgun (WGS) entry which is preliminary data.</text>
</comment>
<evidence type="ECO:0000313" key="1">
    <source>
        <dbReference type="EMBL" id="MFC5458571.1"/>
    </source>
</evidence>
<gene>
    <name evidence="1" type="ORF">ACFPN5_01950</name>
</gene>
<accession>A0ABW0L130</accession>
<protein>
    <submittedName>
        <fullName evidence="1">Glycolipid-binding domain-containing protein</fullName>
    </submittedName>
</protein>
<dbReference type="RefSeq" id="WP_379779544.1">
    <property type="nucleotide sequence ID" value="NZ_JBHSMU010000003.1"/>
</dbReference>
<reference evidence="2" key="1">
    <citation type="journal article" date="2019" name="Int. J. Syst. Evol. Microbiol.">
        <title>The Global Catalogue of Microorganisms (GCM) 10K type strain sequencing project: providing services to taxonomists for standard genome sequencing and annotation.</title>
        <authorList>
            <consortium name="The Broad Institute Genomics Platform"/>
            <consortium name="The Broad Institute Genome Sequencing Center for Infectious Disease"/>
            <person name="Wu L."/>
            <person name="Ma J."/>
        </authorList>
    </citation>
    <scope>NUCLEOTIDE SEQUENCE [LARGE SCALE GENOMIC DNA]</scope>
    <source>
        <strain evidence="2">KACC 12649</strain>
    </source>
</reference>
<dbReference type="InterPro" id="IPR009467">
    <property type="entry name" value="Glycolipid-bd_prot_put"/>
</dbReference>
<dbReference type="EMBL" id="JBHSMU010000003">
    <property type="protein sequence ID" value="MFC5458571.1"/>
    <property type="molecule type" value="Genomic_DNA"/>
</dbReference>
<sequence>MHTYRWIPESGIGLEHLTISRHGQSITAQGLVIGGGGDAGLETGFEAGFGASYVLSCDAAWRVRHATIGVAGGGRLELFADGEGHWRKADGTPLDALAGCIDIDLSASCFTNTLPIRRLGDALGERQEIAVAYVSIPGVTVETARQAYTRCARNLYRFESVDTGFQADLTVDDDGFVLHYPGLFRRAEPLAPPG</sequence>
<organism evidence="1 2">
    <name type="scientific">Massilia niabensis</name>
    <dbReference type="NCBI Taxonomy" id="544910"/>
    <lineage>
        <taxon>Bacteria</taxon>
        <taxon>Pseudomonadati</taxon>
        <taxon>Pseudomonadota</taxon>
        <taxon>Betaproteobacteria</taxon>
        <taxon>Burkholderiales</taxon>
        <taxon>Oxalobacteraceae</taxon>
        <taxon>Telluria group</taxon>
        <taxon>Massilia</taxon>
    </lineage>
</organism>
<keyword evidence="2" id="KW-1185">Reference proteome</keyword>
<dbReference type="SUPFAM" id="SSF159275">
    <property type="entry name" value="PA1994-like"/>
    <property type="match status" value="1"/>
</dbReference>
<proteinExistence type="predicted"/>
<evidence type="ECO:0000313" key="2">
    <source>
        <dbReference type="Proteomes" id="UP001596050"/>
    </source>
</evidence>
<name>A0ABW0L130_9BURK</name>